<proteinExistence type="predicted"/>
<sequence>MNKHTYITFKIKIEIYKFQFDRFGNTTSMAEAKSFDRGDERDVSHQAFHHTGRESN</sequence>
<name>A0ABQ6GDU5_9BACL</name>
<gene>
    <name evidence="2" type="ORF">MU1_27680</name>
</gene>
<organism evidence="2 3">
    <name type="scientific">Paenibacillus glycanilyticus</name>
    <dbReference type="NCBI Taxonomy" id="126569"/>
    <lineage>
        <taxon>Bacteria</taxon>
        <taxon>Bacillati</taxon>
        <taxon>Bacillota</taxon>
        <taxon>Bacilli</taxon>
        <taxon>Bacillales</taxon>
        <taxon>Paenibacillaceae</taxon>
        <taxon>Paenibacillus</taxon>
    </lineage>
</organism>
<feature type="compositionally biased region" description="Basic and acidic residues" evidence="1">
    <location>
        <begin position="34"/>
        <end position="44"/>
    </location>
</feature>
<keyword evidence="3" id="KW-1185">Reference proteome</keyword>
<dbReference type="EMBL" id="BSSQ01000011">
    <property type="protein sequence ID" value="GLX68423.1"/>
    <property type="molecule type" value="Genomic_DNA"/>
</dbReference>
<evidence type="ECO:0000313" key="3">
    <source>
        <dbReference type="Proteomes" id="UP001157114"/>
    </source>
</evidence>
<evidence type="ECO:0000313" key="2">
    <source>
        <dbReference type="EMBL" id="GLX68423.1"/>
    </source>
</evidence>
<feature type="region of interest" description="Disordered" evidence="1">
    <location>
        <begin position="34"/>
        <end position="56"/>
    </location>
</feature>
<reference evidence="2 3" key="1">
    <citation type="submission" date="2023-03" db="EMBL/GenBank/DDBJ databases">
        <title>Draft genome sequence of the bacteria which degrade cell wall of Tricholomamatutake.</title>
        <authorList>
            <person name="Konishi Y."/>
            <person name="Fukuta Y."/>
            <person name="Shirasaka N."/>
        </authorList>
    </citation>
    <scope>NUCLEOTIDE SEQUENCE [LARGE SCALE GENOMIC DNA]</scope>
    <source>
        <strain evidence="3">mu1</strain>
    </source>
</reference>
<comment type="caution">
    <text evidence="2">The sequence shown here is derived from an EMBL/GenBank/DDBJ whole genome shotgun (WGS) entry which is preliminary data.</text>
</comment>
<protein>
    <submittedName>
        <fullName evidence="2">Uncharacterized protein</fullName>
    </submittedName>
</protein>
<evidence type="ECO:0000256" key="1">
    <source>
        <dbReference type="SAM" id="MobiDB-lite"/>
    </source>
</evidence>
<dbReference type="Proteomes" id="UP001157114">
    <property type="component" value="Unassembled WGS sequence"/>
</dbReference>
<accession>A0ABQ6GDU5</accession>